<comment type="caution">
    <text evidence="1">The sequence shown here is derived from an EMBL/GenBank/DDBJ whole genome shotgun (WGS) entry which is preliminary data.</text>
</comment>
<proteinExistence type="predicted"/>
<accession>A0A0G0MC27</accession>
<organism evidence="1 2">
    <name type="scientific">Candidatus Woesebacteria bacterium GW2011_GWB1_39_12</name>
    <dbReference type="NCBI Taxonomy" id="1618574"/>
    <lineage>
        <taxon>Bacteria</taxon>
        <taxon>Candidatus Woeseibacteriota</taxon>
    </lineage>
</organism>
<dbReference type="Proteomes" id="UP000033881">
    <property type="component" value="Unassembled WGS sequence"/>
</dbReference>
<dbReference type="AlphaFoldDB" id="A0A0G0MC27"/>
<sequence length="108" mass="12874">MTKYKEYVAKMLKENKEIFESFRNLHDDYALNPDGLQDRFNTEGKKVLEIIHEYENRLCANTERGMYNKFSQGLAEKFQNEVRKIFPKIDYIGLITTQEFVLKKINLS</sequence>
<protein>
    <submittedName>
        <fullName evidence="1">Uncharacterized protein</fullName>
    </submittedName>
</protein>
<name>A0A0G0MC27_9BACT</name>
<evidence type="ECO:0000313" key="2">
    <source>
        <dbReference type="Proteomes" id="UP000033881"/>
    </source>
</evidence>
<evidence type="ECO:0000313" key="1">
    <source>
        <dbReference type="EMBL" id="KKR00738.1"/>
    </source>
</evidence>
<dbReference type="EMBL" id="LBWB01000009">
    <property type="protein sequence ID" value="KKR00738.1"/>
    <property type="molecule type" value="Genomic_DNA"/>
</dbReference>
<gene>
    <name evidence="1" type="ORF">UT24_C0009G0055</name>
</gene>
<reference evidence="1 2" key="1">
    <citation type="journal article" date="2015" name="Nature">
        <title>rRNA introns, odd ribosomes, and small enigmatic genomes across a large radiation of phyla.</title>
        <authorList>
            <person name="Brown C.T."/>
            <person name="Hug L.A."/>
            <person name="Thomas B.C."/>
            <person name="Sharon I."/>
            <person name="Castelle C.J."/>
            <person name="Singh A."/>
            <person name="Wilkins M.J."/>
            <person name="Williams K.H."/>
            <person name="Banfield J.F."/>
        </authorList>
    </citation>
    <scope>NUCLEOTIDE SEQUENCE [LARGE SCALE GENOMIC DNA]</scope>
</reference>